<feature type="compositionally biased region" description="Gly residues" evidence="1">
    <location>
        <begin position="99"/>
        <end position="109"/>
    </location>
</feature>
<dbReference type="RefSeq" id="WP_184393662.1">
    <property type="nucleotide sequence ID" value="NZ_BAAAJD010000075.1"/>
</dbReference>
<protein>
    <submittedName>
        <fullName evidence="3">Uncharacterized protein</fullName>
    </submittedName>
</protein>
<evidence type="ECO:0000256" key="2">
    <source>
        <dbReference type="SAM" id="Phobius"/>
    </source>
</evidence>
<dbReference type="AlphaFoldDB" id="A0A7W8QPD0"/>
<name>A0A7W8QPD0_9ACTN</name>
<keyword evidence="2" id="KW-0812">Transmembrane</keyword>
<gene>
    <name evidence="3" type="ORF">HDA36_003778</name>
</gene>
<proteinExistence type="predicted"/>
<evidence type="ECO:0000256" key="1">
    <source>
        <dbReference type="SAM" id="MobiDB-lite"/>
    </source>
</evidence>
<feature type="region of interest" description="Disordered" evidence="1">
    <location>
        <begin position="89"/>
        <end position="109"/>
    </location>
</feature>
<sequence length="109" mass="11330">MNDENGAGGAGKIFLTLGLLAVLGVFLLGSCGSGGGGRPDCGDYDLVDGRYVHNEDRGDYDYEDGRYVYVGCKSTSRSSSSGGSWWFFSGGDGHRNGSGYRGGGPGWGK</sequence>
<organism evidence="3 4">
    <name type="scientific">Nocardiopsis composta</name>
    <dbReference type="NCBI Taxonomy" id="157465"/>
    <lineage>
        <taxon>Bacteria</taxon>
        <taxon>Bacillati</taxon>
        <taxon>Actinomycetota</taxon>
        <taxon>Actinomycetes</taxon>
        <taxon>Streptosporangiales</taxon>
        <taxon>Nocardiopsidaceae</taxon>
        <taxon>Nocardiopsis</taxon>
    </lineage>
</organism>
<keyword evidence="2" id="KW-0472">Membrane</keyword>
<evidence type="ECO:0000313" key="4">
    <source>
        <dbReference type="Proteomes" id="UP000572635"/>
    </source>
</evidence>
<dbReference type="Proteomes" id="UP000572635">
    <property type="component" value="Unassembled WGS sequence"/>
</dbReference>
<dbReference type="EMBL" id="JACHDB010000001">
    <property type="protein sequence ID" value="MBB5433694.1"/>
    <property type="molecule type" value="Genomic_DNA"/>
</dbReference>
<keyword evidence="2" id="KW-1133">Transmembrane helix</keyword>
<accession>A0A7W8QPD0</accession>
<reference evidence="3 4" key="1">
    <citation type="submission" date="2020-08" db="EMBL/GenBank/DDBJ databases">
        <title>Sequencing the genomes of 1000 actinobacteria strains.</title>
        <authorList>
            <person name="Klenk H.-P."/>
        </authorList>
    </citation>
    <scope>NUCLEOTIDE SEQUENCE [LARGE SCALE GENOMIC DNA]</scope>
    <source>
        <strain evidence="3 4">DSM 44551</strain>
    </source>
</reference>
<feature type="transmembrane region" description="Helical" evidence="2">
    <location>
        <begin position="6"/>
        <end position="28"/>
    </location>
</feature>
<keyword evidence="4" id="KW-1185">Reference proteome</keyword>
<evidence type="ECO:0000313" key="3">
    <source>
        <dbReference type="EMBL" id="MBB5433694.1"/>
    </source>
</evidence>
<comment type="caution">
    <text evidence="3">The sequence shown here is derived from an EMBL/GenBank/DDBJ whole genome shotgun (WGS) entry which is preliminary data.</text>
</comment>